<sequence>MLQDRLESLLAL</sequence>
<dbReference type="EMBL" id="VUJU01001234">
    <property type="protein sequence ID" value="KAF0766248.1"/>
    <property type="molecule type" value="Genomic_DNA"/>
</dbReference>
<protein>
    <submittedName>
        <fullName evidence="1">Uncharacterized protein</fullName>
    </submittedName>
</protein>
<gene>
    <name evidence="1" type="ORF">FWK35_00007965</name>
</gene>
<name>A0A6G0Z673_APHCR</name>
<accession>A0A6G0Z673</accession>
<reference evidence="1 2" key="1">
    <citation type="submission" date="2019-08" db="EMBL/GenBank/DDBJ databases">
        <title>Whole genome of Aphis craccivora.</title>
        <authorList>
            <person name="Voronova N.V."/>
            <person name="Shulinski R.S."/>
            <person name="Bandarenka Y.V."/>
            <person name="Zhorov D.G."/>
            <person name="Warner D."/>
        </authorList>
    </citation>
    <scope>NUCLEOTIDE SEQUENCE [LARGE SCALE GENOMIC DNA]</scope>
    <source>
        <strain evidence="1">180601</strain>
        <tissue evidence="1">Whole Body</tissue>
    </source>
</reference>
<evidence type="ECO:0000313" key="1">
    <source>
        <dbReference type="EMBL" id="KAF0766248.1"/>
    </source>
</evidence>
<comment type="caution">
    <text evidence="1">The sequence shown here is derived from an EMBL/GenBank/DDBJ whole genome shotgun (WGS) entry which is preliminary data.</text>
</comment>
<proteinExistence type="predicted"/>
<evidence type="ECO:0000313" key="2">
    <source>
        <dbReference type="Proteomes" id="UP000478052"/>
    </source>
</evidence>
<dbReference type="Proteomes" id="UP000478052">
    <property type="component" value="Unassembled WGS sequence"/>
</dbReference>
<organism evidence="1 2">
    <name type="scientific">Aphis craccivora</name>
    <name type="common">Cowpea aphid</name>
    <dbReference type="NCBI Taxonomy" id="307492"/>
    <lineage>
        <taxon>Eukaryota</taxon>
        <taxon>Metazoa</taxon>
        <taxon>Ecdysozoa</taxon>
        <taxon>Arthropoda</taxon>
        <taxon>Hexapoda</taxon>
        <taxon>Insecta</taxon>
        <taxon>Pterygota</taxon>
        <taxon>Neoptera</taxon>
        <taxon>Paraneoptera</taxon>
        <taxon>Hemiptera</taxon>
        <taxon>Sternorrhyncha</taxon>
        <taxon>Aphidomorpha</taxon>
        <taxon>Aphidoidea</taxon>
        <taxon>Aphididae</taxon>
        <taxon>Aphidini</taxon>
        <taxon>Aphis</taxon>
        <taxon>Aphis</taxon>
    </lineage>
</organism>
<keyword evidence="2" id="KW-1185">Reference proteome</keyword>